<gene>
    <name evidence="2" type="ORF">AC579_6231</name>
</gene>
<dbReference type="EMBL" id="LFZO01000696">
    <property type="protein sequence ID" value="KXS99942.1"/>
    <property type="molecule type" value="Genomic_DNA"/>
</dbReference>
<evidence type="ECO:0000313" key="3">
    <source>
        <dbReference type="Proteomes" id="UP000073492"/>
    </source>
</evidence>
<feature type="compositionally biased region" description="Low complexity" evidence="1">
    <location>
        <begin position="1"/>
        <end position="27"/>
    </location>
</feature>
<dbReference type="OrthoDB" id="3639988at2759"/>
<feature type="compositionally biased region" description="Acidic residues" evidence="1">
    <location>
        <begin position="109"/>
        <end position="128"/>
    </location>
</feature>
<sequence>MSSARSASFIDSAASAAPPSSMSRPSSVGTAELGRLALTGRASSSPSDMPATTRGAAKREAANPKQSSAQPAGKSDKGKQRAAPSSSKPTRQQPRRLSKTTSTQRPKPDDDDDDDDDDSDDSDGDDDDRGGGGSPAAPDPRQAISRRVLQIHLPFEPSQHSFAELASPNLPHRNEARQILLLTLHSTLFRAMVVASAQLVRTHADMTALHQAVTVQGREWSRQMVSQMRLRWKIIHQEYYSYQSGGRGEDAGVTIQRIKALFIAVEDTIRNFPAMSNGSHLRLIEILVNVFEIISRLYTDVRPAGAALAFAGGASQYEHNLWLQFATISENWQPCLEVMRRLGQMNYCSGLFRQKEAAWKSIWAVLRTVHATWKTDEVSAFMIGLRQRLAGMDGMFGGFHPTQARADFVCSVD</sequence>
<evidence type="ECO:0000256" key="1">
    <source>
        <dbReference type="SAM" id="MobiDB-lite"/>
    </source>
</evidence>
<evidence type="ECO:0000313" key="2">
    <source>
        <dbReference type="EMBL" id="KXS99942.1"/>
    </source>
</evidence>
<name>A0A139HBY6_9PEZI</name>
<proteinExistence type="predicted"/>
<organism evidence="2 3">
    <name type="scientific">Pseudocercospora musae</name>
    <dbReference type="NCBI Taxonomy" id="113226"/>
    <lineage>
        <taxon>Eukaryota</taxon>
        <taxon>Fungi</taxon>
        <taxon>Dikarya</taxon>
        <taxon>Ascomycota</taxon>
        <taxon>Pezizomycotina</taxon>
        <taxon>Dothideomycetes</taxon>
        <taxon>Dothideomycetidae</taxon>
        <taxon>Mycosphaerellales</taxon>
        <taxon>Mycosphaerellaceae</taxon>
        <taxon>Pseudocercospora</taxon>
    </lineage>
</organism>
<protein>
    <submittedName>
        <fullName evidence="2">Uncharacterized protein</fullName>
    </submittedName>
</protein>
<dbReference type="STRING" id="113226.A0A139HBY6"/>
<keyword evidence="3" id="KW-1185">Reference proteome</keyword>
<dbReference type="Proteomes" id="UP000073492">
    <property type="component" value="Unassembled WGS sequence"/>
</dbReference>
<feature type="compositionally biased region" description="Polar residues" evidence="1">
    <location>
        <begin position="83"/>
        <end position="92"/>
    </location>
</feature>
<accession>A0A139HBY6</accession>
<dbReference type="AlphaFoldDB" id="A0A139HBY6"/>
<reference evidence="2 3" key="1">
    <citation type="submission" date="2015-07" db="EMBL/GenBank/DDBJ databases">
        <title>Comparative genomics of the Sigatoka disease complex on banana suggests a link between parallel evolutionary changes in Pseudocercospora fijiensis and Pseudocercospora eumusae and increased virulence on the banana host.</title>
        <authorList>
            <person name="Chang T.-C."/>
            <person name="Salvucci A."/>
            <person name="Crous P.W."/>
            <person name="Stergiopoulos I."/>
        </authorList>
    </citation>
    <scope>NUCLEOTIDE SEQUENCE [LARGE SCALE GENOMIC DNA]</scope>
    <source>
        <strain evidence="2 3">CBS 116634</strain>
    </source>
</reference>
<feature type="region of interest" description="Disordered" evidence="1">
    <location>
        <begin position="1"/>
        <end position="142"/>
    </location>
</feature>
<comment type="caution">
    <text evidence="2">The sequence shown here is derived from an EMBL/GenBank/DDBJ whole genome shotgun (WGS) entry which is preliminary data.</text>
</comment>